<dbReference type="Pfam" id="PF25539">
    <property type="entry name" value="Bestrophin_2"/>
    <property type="match status" value="1"/>
</dbReference>
<protein>
    <recommendedName>
        <fullName evidence="12">Bestrophin</fullName>
    </recommendedName>
</protein>
<gene>
    <name evidence="10" type="ORF">MAMC_01362</name>
</gene>
<keyword evidence="2" id="KW-0813">Transport</keyword>
<evidence type="ECO:0000256" key="5">
    <source>
        <dbReference type="ARBA" id="ARBA00022989"/>
    </source>
</evidence>
<dbReference type="OrthoDB" id="445589at2"/>
<keyword evidence="5 9" id="KW-1133">Transmembrane helix</keyword>
<sequence>MALFFRKAGRPIPMSSVFDRFWHYSLAPIRKPLLLILILSILAYASDLRTHVLRVIAMPDQPLALMGALIGVVLAFRTNLAYARWWEARILWGHLTNASRTWLRQILSFVDGVDPEKARQIQRELVLLQVAFIHALRIELRGEEAEREWGDLRPFLPSPELESKLRKQSKASSSLLAYLSRRISESCERKALSGFQLLALDRTLTRMADVQGGCERIRNTPFPRQYDRFLEMLTYSYSFLLPFGIADETGLFGIVISPFVAFILLMLNQIGRNLENPFEDRLDSIPLTTLSQNLESELLQEFGDSDARERMV</sequence>
<evidence type="ECO:0000256" key="9">
    <source>
        <dbReference type="SAM" id="Phobius"/>
    </source>
</evidence>
<keyword evidence="11" id="KW-1185">Reference proteome</keyword>
<organism evidence="10 11">
    <name type="scientific">Methylacidimicrobium cyclopophantes</name>
    <dbReference type="NCBI Taxonomy" id="1041766"/>
    <lineage>
        <taxon>Bacteria</taxon>
        <taxon>Pseudomonadati</taxon>
        <taxon>Verrucomicrobiota</taxon>
        <taxon>Methylacidimicrobium</taxon>
    </lineage>
</organism>
<dbReference type="Proteomes" id="UP000381693">
    <property type="component" value="Unassembled WGS sequence"/>
</dbReference>
<evidence type="ECO:0000256" key="1">
    <source>
        <dbReference type="ARBA" id="ARBA00004651"/>
    </source>
</evidence>
<keyword evidence="3" id="KW-1003">Cell membrane</keyword>
<evidence type="ECO:0000256" key="2">
    <source>
        <dbReference type="ARBA" id="ARBA00022448"/>
    </source>
</evidence>
<feature type="transmembrane region" description="Helical" evidence="9">
    <location>
        <begin position="61"/>
        <end position="80"/>
    </location>
</feature>
<keyword evidence="6" id="KW-0406">Ion transport</keyword>
<dbReference type="PANTHER" id="PTHR33281:SF19">
    <property type="entry name" value="VOLTAGE-DEPENDENT ANION CHANNEL-FORMING PROTEIN YNEE"/>
    <property type="match status" value="1"/>
</dbReference>
<feature type="transmembrane region" description="Helical" evidence="9">
    <location>
        <begin position="226"/>
        <end position="245"/>
    </location>
</feature>
<dbReference type="PANTHER" id="PTHR33281">
    <property type="entry name" value="UPF0187 PROTEIN YNEE"/>
    <property type="match status" value="1"/>
</dbReference>
<name>A0A5E6MDB0_9BACT</name>
<comment type="caution">
    <text evidence="10">The sequence shown here is derived from an EMBL/GenBank/DDBJ whole genome shotgun (WGS) entry which is preliminary data.</text>
</comment>
<reference evidence="10" key="1">
    <citation type="submission" date="2019-09" db="EMBL/GenBank/DDBJ databases">
        <authorList>
            <person name="Cremers G."/>
        </authorList>
    </citation>
    <scope>NUCLEOTIDE SEQUENCE [LARGE SCALE GENOMIC DNA]</scope>
    <source>
        <strain evidence="10">3B</strain>
    </source>
</reference>
<comment type="subcellular location">
    <subcellularLocation>
        <location evidence="1">Cell membrane</location>
        <topology evidence="1">Multi-pass membrane protein</topology>
    </subcellularLocation>
</comment>
<evidence type="ECO:0000256" key="3">
    <source>
        <dbReference type="ARBA" id="ARBA00022475"/>
    </source>
</evidence>
<dbReference type="GO" id="GO:0005254">
    <property type="term" value="F:chloride channel activity"/>
    <property type="evidence" value="ECO:0007669"/>
    <property type="project" value="InterPro"/>
</dbReference>
<feature type="transmembrane region" description="Helical" evidence="9">
    <location>
        <begin position="251"/>
        <end position="271"/>
    </location>
</feature>
<evidence type="ECO:0000256" key="7">
    <source>
        <dbReference type="ARBA" id="ARBA00023136"/>
    </source>
</evidence>
<proteinExistence type="inferred from homology"/>
<evidence type="ECO:0000313" key="11">
    <source>
        <dbReference type="Proteomes" id="UP000381693"/>
    </source>
</evidence>
<keyword evidence="4 9" id="KW-0812">Transmembrane</keyword>
<evidence type="ECO:0000313" key="10">
    <source>
        <dbReference type="EMBL" id="VVM06950.1"/>
    </source>
</evidence>
<dbReference type="AlphaFoldDB" id="A0A5E6MDB0"/>
<keyword evidence="7 9" id="KW-0472">Membrane</keyword>
<dbReference type="EMBL" id="CABFUZ020000136">
    <property type="protein sequence ID" value="VVM06950.1"/>
    <property type="molecule type" value="Genomic_DNA"/>
</dbReference>
<evidence type="ECO:0000256" key="4">
    <source>
        <dbReference type="ARBA" id="ARBA00022692"/>
    </source>
</evidence>
<comment type="similarity">
    <text evidence="8">Belongs to the anion channel-forming bestrophin (TC 1.A.46) family.</text>
</comment>
<accession>A0A5E6MDB0</accession>
<evidence type="ECO:0000256" key="8">
    <source>
        <dbReference type="ARBA" id="ARBA00034708"/>
    </source>
</evidence>
<evidence type="ECO:0000256" key="6">
    <source>
        <dbReference type="ARBA" id="ARBA00023065"/>
    </source>
</evidence>
<evidence type="ECO:0008006" key="12">
    <source>
        <dbReference type="Google" id="ProtNLM"/>
    </source>
</evidence>
<dbReference type="GO" id="GO:0005886">
    <property type="term" value="C:plasma membrane"/>
    <property type="evidence" value="ECO:0007669"/>
    <property type="project" value="UniProtKB-SubCell"/>
</dbReference>
<dbReference type="InterPro" id="IPR044669">
    <property type="entry name" value="YneE/VCCN1/2-like"/>
</dbReference>